<sequence length="196" mass="20655">MKDSFAALDFGDEPGDESGHDRSAALDFGDEPGYQTSDEWAFDAVPADEPAEPAVSGIEPRAIDTLPEDTGDTADTVAEEDEFSWERTTVTNPPETVSVTALMDGKTLRIDLAADAAGMTESELAAEILVIADVASQKASSVLHTLLLGSMQTQGLKDDGALAELLGARFLGLTSATRAAETQAEVFTTRYQLSAP</sequence>
<organism evidence="2 3">
    <name type="scientific">Mycobacterium lentiflavum</name>
    <dbReference type="NCBI Taxonomy" id="141349"/>
    <lineage>
        <taxon>Bacteria</taxon>
        <taxon>Bacillati</taxon>
        <taxon>Actinomycetota</taxon>
        <taxon>Actinomycetes</taxon>
        <taxon>Mycobacteriales</taxon>
        <taxon>Mycobacteriaceae</taxon>
        <taxon>Mycobacterium</taxon>
        <taxon>Mycobacterium simiae complex</taxon>
    </lineage>
</organism>
<dbReference type="Proteomes" id="UP001055171">
    <property type="component" value="Chromosome"/>
</dbReference>
<dbReference type="EMBL" id="CP092423">
    <property type="protein sequence ID" value="ULP43517.1"/>
    <property type="molecule type" value="Genomic_DNA"/>
</dbReference>
<protein>
    <submittedName>
        <fullName evidence="2">Secretion protein EspD</fullName>
    </submittedName>
</protein>
<evidence type="ECO:0000313" key="3">
    <source>
        <dbReference type="Proteomes" id="UP001055171"/>
    </source>
</evidence>
<reference evidence="2" key="1">
    <citation type="submission" date="2022-08" db="EMBL/GenBank/DDBJ databases">
        <title>Complete genome sequence of 14 non-tuberculosis mycobacteria type-strains.</title>
        <authorList>
            <person name="Igarashi Y."/>
            <person name="Osugi A."/>
            <person name="Mitarai S."/>
        </authorList>
    </citation>
    <scope>NUCLEOTIDE SEQUENCE</scope>
    <source>
        <strain evidence="2">ATCC 51985</strain>
    </source>
</reference>
<feature type="region of interest" description="Disordered" evidence="1">
    <location>
        <begin position="1"/>
        <end position="39"/>
    </location>
</feature>
<name>A0ABY3UVA9_MYCLN</name>
<evidence type="ECO:0000313" key="2">
    <source>
        <dbReference type="EMBL" id="ULP43517.1"/>
    </source>
</evidence>
<keyword evidence="3" id="KW-1185">Reference proteome</keyword>
<dbReference type="RefSeq" id="WP_239722279.1">
    <property type="nucleotide sequence ID" value="NZ_CP092423.2"/>
</dbReference>
<accession>A0ABY3UVA9</accession>
<proteinExistence type="predicted"/>
<evidence type="ECO:0000256" key="1">
    <source>
        <dbReference type="SAM" id="MobiDB-lite"/>
    </source>
</evidence>
<gene>
    <name evidence="2" type="ORF">MJO58_05955</name>
</gene>